<evidence type="ECO:0000313" key="1">
    <source>
        <dbReference type="EMBL" id="JAD41424.1"/>
    </source>
</evidence>
<protein>
    <submittedName>
        <fullName evidence="1">Uncharacterized protein</fullName>
    </submittedName>
</protein>
<accession>A0A0A9TD37</accession>
<dbReference type="AlphaFoldDB" id="A0A0A9TD37"/>
<organism evidence="1">
    <name type="scientific">Arundo donax</name>
    <name type="common">Giant reed</name>
    <name type="synonym">Donax arundinaceus</name>
    <dbReference type="NCBI Taxonomy" id="35708"/>
    <lineage>
        <taxon>Eukaryota</taxon>
        <taxon>Viridiplantae</taxon>
        <taxon>Streptophyta</taxon>
        <taxon>Embryophyta</taxon>
        <taxon>Tracheophyta</taxon>
        <taxon>Spermatophyta</taxon>
        <taxon>Magnoliopsida</taxon>
        <taxon>Liliopsida</taxon>
        <taxon>Poales</taxon>
        <taxon>Poaceae</taxon>
        <taxon>PACMAD clade</taxon>
        <taxon>Arundinoideae</taxon>
        <taxon>Arundineae</taxon>
        <taxon>Arundo</taxon>
    </lineage>
</organism>
<reference evidence="1" key="1">
    <citation type="submission" date="2014-09" db="EMBL/GenBank/DDBJ databases">
        <authorList>
            <person name="Magalhaes I.L.F."/>
            <person name="Oliveira U."/>
            <person name="Santos F.R."/>
            <person name="Vidigal T.H.D.A."/>
            <person name="Brescovit A.D."/>
            <person name="Santos A.J."/>
        </authorList>
    </citation>
    <scope>NUCLEOTIDE SEQUENCE</scope>
    <source>
        <tissue evidence="1">Shoot tissue taken approximately 20 cm above the soil surface</tissue>
    </source>
</reference>
<name>A0A0A9TD37_ARUDO</name>
<reference evidence="1" key="2">
    <citation type="journal article" date="2015" name="Data Brief">
        <title>Shoot transcriptome of the giant reed, Arundo donax.</title>
        <authorList>
            <person name="Barrero R.A."/>
            <person name="Guerrero F.D."/>
            <person name="Moolhuijzen P."/>
            <person name="Goolsby J.A."/>
            <person name="Tidwell J."/>
            <person name="Bellgard S.E."/>
            <person name="Bellgard M.I."/>
        </authorList>
    </citation>
    <scope>NUCLEOTIDE SEQUENCE</scope>
    <source>
        <tissue evidence="1">Shoot tissue taken approximately 20 cm above the soil surface</tissue>
    </source>
</reference>
<sequence>MRRESCGVPRNLLLRSSPSYGCSI</sequence>
<proteinExistence type="predicted"/>
<dbReference type="EMBL" id="GBRH01256471">
    <property type="protein sequence ID" value="JAD41424.1"/>
    <property type="molecule type" value="Transcribed_RNA"/>
</dbReference>